<evidence type="ECO:0000256" key="1">
    <source>
        <dbReference type="ARBA" id="ARBA00023015"/>
    </source>
</evidence>
<dbReference type="SUPFAM" id="SSF46894">
    <property type="entry name" value="C-terminal effector domain of the bipartite response regulators"/>
    <property type="match status" value="1"/>
</dbReference>
<sequence length="231" mass="25249">MDAATQSLTTFTLYRPAPPTGDPRAVAVARCAWRVLDEIDYGLILLSASGELQHANQLGWSELSRARFLRMEEGQVVGETPAVTQELRRGLQAAALGRRHMLMLREGGDVLPVTCVPLMPAEGSATPVLLMLARQSATRNLNVGFFSRTHGLTAAEESILRHLCEGLQVKEIARVKGITPSTVRTHLRSLREKTGLRHIRLLAQRVAMLPPMLPTNPTLMSGPSAGRVVHQ</sequence>
<reference evidence="5 6" key="1">
    <citation type="journal article" date="2017" name="Int. J. Syst. Evol. Microbiol.">
        <title>Ramlibacter alkalitolerans sp. nov., alkali-tolerant bacterium isolated from soil of ginseng.</title>
        <authorList>
            <person name="Lee D.H."/>
            <person name="Cha C.J."/>
        </authorList>
    </citation>
    <scope>NUCLEOTIDE SEQUENCE [LARGE SCALE GENOMIC DNA]</scope>
    <source>
        <strain evidence="5 6">KACC 19305</strain>
    </source>
</reference>
<evidence type="ECO:0000256" key="3">
    <source>
        <dbReference type="ARBA" id="ARBA00023163"/>
    </source>
</evidence>
<dbReference type="EMBL" id="JAEQND010000018">
    <property type="protein sequence ID" value="MBL0428425.1"/>
    <property type="molecule type" value="Genomic_DNA"/>
</dbReference>
<comment type="caution">
    <text evidence="5">The sequence shown here is derived from an EMBL/GenBank/DDBJ whole genome shotgun (WGS) entry which is preliminary data.</text>
</comment>
<dbReference type="InterPro" id="IPR036388">
    <property type="entry name" value="WH-like_DNA-bd_sf"/>
</dbReference>
<gene>
    <name evidence="5" type="ORF">JI746_25195</name>
</gene>
<evidence type="ECO:0000313" key="6">
    <source>
        <dbReference type="Proteomes" id="UP000622707"/>
    </source>
</evidence>
<proteinExistence type="predicted"/>
<accession>A0ABS1JVU2</accession>
<name>A0ABS1JVU2_9BURK</name>
<evidence type="ECO:0000259" key="4">
    <source>
        <dbReference type="PROSITE" id="PS50043"/>
    </source>
</evidence>
<dbReference type="InterPro" id="IPR000792">
    <property type="entry name" value="Tscrpt_reg_LuxR_C"/>
</dbReference>
<dbReference type="PANTHER" id="PTHR44688:SF16">
    <property type="entry name" value="DNA-BINDING TRANSCRIPTIONAL ACTIVATOR DEVR_DOSR"/>
    <property type="match status" value="1"/>
</dbReference>
<dbReference type="PROSITE" id="PS50043">
    <property type="entry name" value="HTH_LUXR_2"/>
    <property type="match status" value="1"/>
</dbReference>
<dbReference type="Gene3D" id="1.10.10.10">
    <property type="entry name" value="Winged helix-like DNA-binding domain superfamily/Winged helix DNA-binding domain"/>
    <property type="match status" value="1"/>
</dbReference>
<dbReference type="RefSeq" id="WP_201693054.1">
    <property type="nucleotide sequence ID" value="NZ_JAEQND010000018.1"/>
</dbReference>
<dbReference type="SMART" id="SM00421">
    <property type="entry name" value="HTH_LUXR"/>
    <property type="match status" value="1"/>
</dbReference>
<organism evidence="5 6">
    <name type="scientific">Ramlibacter alkalitolerans</name>
    <dbReference type="NCBI Taxonomy" id="2039631"/>
    <lineage>
        <taxon>Bacteria</taxon>
        <taxon>Pseudomonadati</taxon>
        <taxon>Pseudomonadota</taxon>
        <taxon>Betaproteobacteria</taxon>
        <taxon>Burkholderiales</taxon>
        <taxon>Comamonadaceae</taxon>
        <taxon>Ramlibacter</taxon>
    </lineage>
</organism>
<dbReference type="PANTHER" id="PTHR44688">
    <property type="entry name" value="DNA-BINDING TRANSCRIPTIONAL ACTIVATOR DEVR_DOSR"/>
    <property type="match status" value="1"/>
</dbReference>
<dbReference type="Pfam" id="PF00196">
    <property type="entry name" value="GerE"/>
    <property type="match status" value="1"/>
</dbReference>
<evidence type="ECO:0000313" key="5">
    <source>
        <dbReference type="EMBL" id="MBL0428425.1"/>
    </source>
</evidence>
<keyword evidence="1" id="KW-0805">Transcription regulation</keyword>
<keyword evidence="2" id="KW-0238">DNA-binding</keyword>
<feature type="domain" description="HTH luxR-type" evidence="4">
    <location>
        <begin position="145"/>
        <end position="210"/>
    </location>
</feature>
<dbReference type="InterPro" id="IPR016032">
    <property type="entry name" value="Sig_transdc_resp-reg_C-effctor"/>
</dbReference>
<keyword evidence="6" id="KW-1185">Reference proteome</keyword>
<protein>
    <submittedName>
        <fullName evidence="5">ArsR family transcriptional regulator</fullName>
    </submittedName>
</protein>
<dbReference type="PRINTS" id="PR00038">
    <property type="entry name" value="HTHLUXR"/>
</dbReference>
<dbReference type="CDD" id="cd06170">
    <property type="entry name" value="LuxR_C_like"/>
    <property type="match status" value="1"/>
</dbReference>
<keyword evidence="3" id="KW-0804">Transcription</keyword>
<dbReference type="Proteomes" id="UP000622707">
    <property type="component" value="Unassembled WGS sequence"/>
</dbReference>
<evidence type="ECO:0000256" key="2">
    <source>
        <dbReference type="ARBA" id="ARBA00023125"/>
    </source>
</evidence>